<dbReference type="SUPFAM" id="SSF53822">
    <property type="entry name" value="Periplasmic binding protein-like I"/>
    <property type="match status" value="1"/>
</dbReference>
<dbReference type="InterPro" id="IPR028082">
    <property type="entry name" value="Peripla_BP_I"/>
</dbReference>
<evidence type="ECO:0000259" key="5">
    <source>
        <dbReference type="Pfam" id="PF13458"/>
    </source>
</evidence>
<evidence type="ECO:0000256" key="2">
    <source>
        <dbReference type="ARBA" id="ARBA00022729"/>
    </source>
</evidence>
<feature type="region of interest" description="Disordered" evidence="3">
    <location>
        <begin position="24"/>
        <end position="67"/>
    </location>
</feature>
<dbReference type="Pfam" id="PF13458">
    <property type="entry name" value="Peripla_BP_6"/>
    <property type="match status" value="1"/>
</dbReference>
<feature type="chain" id="PRO_5032698045" evidence="4">
    <location>
        <begin position="21"/>
        <end position="441"/>
    </location>
</feature>
<feature type="signal peptide" evidence="4">
    <location>
        <begin position="1"/>
        <end position="20"/>
    </location>
</feature>
<name>A0A831X165_9BACT</name>
<organism evidence="6">
    <name type="scientific">Thermorudis peleae</name>
    <dbReference type="NCBI Taxonomy" id="1382356"/>
    <lineage>
        <taxon>Bacteria</taxon>
        <taxon>Pseudomonadati</taxon>
        <taxon>Thermomicrobiota</taxon>
        <taxon>Thermomicrobia</taxon>
        <taxon>Thermomicrobia incertae sedis</taxon>
        <taxon>Thermorudis</taxon>
    </lineage>
</organism>
<comment type="caution">
    <text evidence="6">The sequence shown here is derived from an EMBL/GenBank/DDBJ whole genome shotgun (WGS) entry which is preliminary data.</text>
</comment>
<dbReference type="InterPro" id="IPR006311">
    <property type="entry name" value="TAT_signal"/>
</dbReference>
<dbReference type="PROSITE" id="PS51257">
    <property type="entry name" value="PROKAR_LIPOPROTEIN"/>
    <property type="match status" value="1"/>
</dbReference>
<evidence type="ECO:0000256" key="3">
    <source>
        <dbReference type="SAM" id="MobiDB-lite"/>
    </source>
</evidence>
<protein>
    <submittedName>
        <fullName evidence="6">ABC transporter substrate-binding protein</fullName>
    </submittedName>
</protein>
<reference evidence="6" key="1">
    <citation type="journal article" date="2020" name="mSystems">
        <title>Genome- and Community-Level Interaction Insights into Carbon Utilization and Element Cycling Functions of Hydrothermarchaeota in Hydrothermal Sediment.</title>
        <authorList>
            <person name="Zhou Z."/>
            <person name="Liu Y."/>
            <person name="Xu W."/>
            <person name="Pan J."/>
            <person name="Luo Z.H."/>
            <person name="Li M."/>
        </authorList>
    </citation>
    <scope>NUCLEOTIDE SEQUENCE [LARGE SCALE GENOMIC DNA]</scope>
    <source>
        <strain evidence="6">SpSt-210</strain>
    </source>
</reference>
<dbReference type="InterPro" id="IPR028081">
    <property type="entry name" value="Leu-bd"/>
</dbReference>
<gene>
    <name evidence="6" type="ORF">ENP34_04630</name>
</gene>
<dbReference type="PANTHER" id="PTHR30483:SF6">
    <property type="entry name" value="PERIPLASMIC BINDING PROTEIN OF ABC TRANSPORTER FOR NATURAL AMINO ACIDS"/>
    <property type="match status" value="1"/>
</dbReference>
<accession>A0A831X165</accession>
<feature type="domain" description="Leucine-binding protein" evidence="5">
    <location>
        <begin position="74"/>
        <end position="418"/>
    </location>
</feature>
<evidence type="ECO:0000256" key="4">
    <source>
        <dbReference type="SAM" id="SignalP"/>
    </source>
</evidence>
<dbReference type="InterPro" id="IPR051010">
    <property type="entry name" value="BCAA_transport"/>
</dbReference>
<sequence length="441" mass="47236">MRRRQFLAAVGGAAVSALIAACGGDSTSPTSSASPGAGTPAPSPTATAMPSPQPAATPTAAPAATPTAAQAGAPFKIGLITALSGGLSASGQRHLQGMQLALEEIGETAGGRKLELLPEDSPGNPEQALTKLRKLVESDNVDIVTGITLSNEMAAIRDYIVNQQVPFIASINGWPPLTRDPNVRSEYIFRTSFTQGQFEFVQAKWAAEKRGLRSIALLAPDYVTGHTVVEIFRNYFQQGGGQVLSEVFPPLNTQDFGPYLQRVLQEAAGAEAVWAWFIGADAIRFMTQFTEFGLKDQYALLGGGEIGDDPYLPEVGEAALGIVSSICYAARYDTPENREFTERFQQKFGNAPGHLEYWGYITIQIIARALDALDGDTSDTAAFLEAIRNVRFNGPMGEVRFHPETQGVINTVVIREVQQLPDGSLGNVVLDVFPDIDDLAF</sequence>
<dbReference type="Gene3D" id="3.40.50.2300">
    <property type="match status" value="2"/>
</dbReference>
<proteinExistence type="inferred from homology"/>
<keyword evidence="2 4" id="KW-0732">Signal</keyword>
<dbReference type="EMBL" id="DSIY01000107">
    <property type="protein sequence ID" value="HEG90716.1"/>
    <property type="molecule type" value="Genomic_DNA"/>
</dbReference>
<evidence type="ECO:0000256" key="1">
    <source>
        <dbReference type="ARBA" id="ARBA00010062"/>
    </source>
</evidence>
<dbReference type="PANTHER" id="PTHR30483">
    <property type="entry name" value="LEUCINE-SPECIFIC-BINDING PROTEIN"/>
    <property type="match status" value="1"/>
</dbReference>
<dbReference type="CDD" id="cd06360">
    <property type="entry name" value="PBP1_alkylbenzenes-like"/>
    <property type="match status" value="1"/>
</dbReference>
<dbReference type="AlphaFoldDB" id="A0A831X165"/>
<comment type="similarity">
    <text evidence="1">Belongs to the leucine-binding protein family.</text>
</comment>
<evidence type="ECO:0000313" key="6">
    <source>
        <dbReference type="EMBL" id="HEG90716.1"/>
    </source>
</evidence>
<dbReference type="PROSITE" id="PS51318">
    <property type="entry name" value="TAT"/>
    <property type="match status" value="1"/>
</dbReference>